<feature type="region of interest" description="N-terminal hotdog fold" evidence="4">
    <location>
        <begin position="1496"/>
        <end position="1623"/>
    </location>
</feature>
<comment type="caution">
    <text evidence="4">Lacks conserved residue(s) required for the propagation of feature annotation.</text>
</comment>
<feature type="compositionally biased region" description="Low complexity" evidence="5">
    <location>
        <begin position="865"/>
        <end position="878"/>
    </location>
</feature>
<gene>
    <name evidence="9" type="ORF">JQX11_20205</name>
</gene>
<feature type="compositionally biased region" description="Low complexity" evidence="5">
    <location>
        <begin position="889"/>
        <end position="922"/>
    </location>
</feature>
<dbReference type="InterPro" id="IPR016039">
    <property type="entry name" value="Thiolase-like"/>
</dbReference>
<dbReference type="SUPFAM" id="SSF53901">
    <property type="entry name" value="Thiolase-like"/>
    <property type="match status" value="2"/>
</dbReference>
<evidence type="ECO:0000259" key="7">
    <source>
        <dbReference type="PROSITE" id="PS52004"/>
    </source>
</evidence>
<dbReference type="InterPro" id="IPR020841">
    <property type="entry name" value="PKS_Beta-ketoAc_synthase_dom"/>
</dbReference>
<evidence type="ECO:0000256" key="3">
    <source>
        <dbReference type="ARBA" id="ARBA00022679"/>
    </source>
</evidence>
<evidence type="ECO:0000259" key="6">
    <source>
        <dbReference type="PROSITE" id="PS50075"/>
    </source>
</evidence>
<comment type="caution">
    <text evidence="9">The sequence shown here is derived from an EMBL/GenBank/DDBJ whole genome shotgun (WGS) entry which is preliminary data.</text>
</comment>
<dbReference type="EMBL" id="JAFEUC010000010">
    <property type="protein sequence ID" value="MBM7078647.1"/>
    <property type="molecule type" value="Genomic_DNA"/>
</dbReference>
<feature type="region of interest" description="N-terminal hotdog fold" evidence="4">
    <location>
        <begin position="1"/>
        <end position="110"/>
    </location>
</feature>
<feature type="domain" description="PKS/mFAS DH" evidence="8">
    <location>
        <begin position="1496"/>
        <end position="1782"/>
    </location>
</feature>
<evidence type="ECO:0000256" key="5">
    <source>
        <dbReference type="SAM" id="MobiDB-lite"/>
    </source>
</evidence>
<keyword evidence="10" id="KW-1185">Reference proteome</keyword>
<dbReference type="CDD" id="cd00833">
    <property type="entry name" value="PKS"/>
    <property type="match status" value="2"/>
</dbReference>
<dbReference type="SMART" id="SM00825">
    <property type="entry name" value="PKS_KS"/>
    <property type="match status" value="2"/>
</dbReference>
<dbReference type="InterPro" id="IPR042104">
    <property type="entry name" value="PKS_dehydratase_sf"/>
</dbReference>
<dbReference type="Pfam" id="PF08659">
    <property type="entry name" value="KR"/>
    <property type="match status" value="2"/>
</dbReference>
<dbReference type="InterPro" id="IPR049552">
    <property type="entry name" value="PKS_DH_N"/>
</dbReference>
<feature type="compositionally biased region" description="Low complexity" evidence="5">
    <location>
        <begin position="728"/>
        <end position="737"/>
    </location>
</feature>
<dbReference type="Gene3D" id="3.40.50.720">
    <property type="entry name" value="NAD(P)-binding Rossmann-like Domain"/>
    <property type="match status" value="2"/>
</dbReference>
<evidence type="ECO:0000256" key="4">
    <source>
        <dbReference type="PROSITE-ProRule" id="PRU01363"/>
    </source>
</evidence>
<dbReference type="PROSITE" id="PS52004">
    <property type="entry name" value="KS3_2"/>
    <property type="match status" value="2"/>
</dbReference>
<dbReference type="InterPro" id="IPR013968">
    <property type="entry name" value="PKS_KR"/>
</dbReference>
<dbReference type="InterPro" id="IPR020806">
    <property type="entry name" value="PKS_PP-bd"/>
</dbReference>
<dbReference type="InterPro" id="IPR009081">
    <property type="entry name" value="PP-bd_ACP"/>
</dbReference>
<feature type="active site" description="Proton acceptor; for dehydratase activity" evidence="4">
    <location>
        <position position="22"/>
    </location>
</feature>
<accession>A0ABS2IWE0</accession>
<dbReference type="Gene3D" id="3.30.70.3290">
    <property type="match status" value="1"/>
</dbReference>
<feature type="region of interest" description="Disordered" evidence="5">
    <location>
        <begin position="1883"/>
        <end position="1945"/>
    </location>
</feature>
<dbReference type="Pfam" id="PF16197">
    <property type="entry name" value="KAsynt_C_assoc"/>
    <property type="match status" value="2"/>
</dbReference>
<dbReference type="InterPro" id="IPR049900">
    <property type="entry name" value="PKS_mFAS_DH"/>
</dbReference>
<dbReference type="Pfam" id="PF02801">
    <property type="entry name" value="Ketoacyl-synt_C"/>
    <property type="match status" value="2"/>
</dbReference>
<feature type="compositionally biased region" description="Pro residues" evidence="5">
    <location>
        <begin position="1525"/>
        <end position="1536"/>
    </location>
</feature>
<reference evidence="9 10" key="1">
    <citation type="submission" date="2021-02" db="EMBL/GenBank/DDBJ databases">
        <authorList>
            <person name="Ra J.-S."/>
        </authorList>
    </citation>
    <scope>NUCLEOTIDE SEQUENCE [LARGE SCALE GENOMIC DNA]</scope>
    <source>
        <strain evidence="9 10">MMS20-R1-14</strain>
    </source>
</reference>
<dbReference type="InterPro" id="IPR057326">
    <property type="entry name" value="KR_dom"/>
</dbReference>
<dbReference type="InterPro" id="IPR014031">
    <property type="entry name" value="Ketoacyl_synth_C"/>
</dbReference>
<dbReference type="SUPFAM" id="SSF51735">
    <property type="entry name" value="NAD(P)-binding Rossmann-fold domains"/>
    <property type="match status" value="3"/>
</dbReference>
<dbReference type="SMART" id="SM00823">
    <property type="entry name" value="PKS_PP"/>
    <property type="match status" value="3"/>
</dbReference>
<dbReference type="InterPro" id="IPR036736">
    <property type="entry name" value="ACP-like_sf"/>
</dbReference>
<dbReference type="SMART" id="SM00822">
    <property type="entry name" value="PKS_KR"/>
    <property type="match status" value="2"/>
</dbReference>
<dbReference type="Pfam" id="PF00550">
    <property type="entry name" value="PP-binding"/>
    <property type="match status" value="3"/>
</dbReference>
<feature type="compositionally biased region" description="Pro residues" evidence="5">
    <location>
        <begin position="2965"/>
        <end position="2975"/>
    </location>
</feature>
<dbReference type="SMART" id="SM00826">
    <property type="entry name" value="PKS_DH"/>
    <property type="match status" value="1"/>
</dbReference>
<dbReference type="InterPro" id="IPR049551">
    <property type="entry name" value="PKS_DH_C"/>
</dbReference>
<feature type="region of interest" description="Disordered" evidence="5">
    <location>
        <begin position="714"/>
        <end position="772"/>
    </location>
</feature>
<evidence type="ECO:0000259" key="8">
    <source>
        <dbReference type="PROSITE" id="PS52019"/>
    </source>
</evidence>
<feature type="active site" description="Proton donor; for dehydratase activity" evidence="4">
    <location>
        <position position="178"/>
    </location>
</feature>
<dbReference type="InterPro" id="IPR014030">
    <property type="entry name" value="Ketoacyl_synth_N"/>
</dbReference>
<dbReference type="Pfam" id="PF14765">
    <property type="entry name" value="PS-DH"/>
    <property type="match status" value="2"/>
</dbReference>
<dbReference type="Gene3D" id="3.10.129.110">
    <property type="entry name" value="Polyketide synthase dehydratase"/>
    <property type="match status" value="2"/>
</dbReference>
<feature type="domain" description="PKS/mFAS DH" evidence="8">
    <location>
        <begin position="1"/>
        <end position="266"/>
    </location>
</feature>
<dbReference type="PROSITE" id="PS00012">
    <property type="entry name" value="PHOSPHOPANTETHEINE"/>
    <property type="match status" value="3"/>
</dbReference>
<feature type="region of interest" description="Disordered" evidence="5">
    <location>
        <begin position="2965"/>
        <end position="3021"/>
    </location>
</feature>
<sequence length="3140" mass="323763">MTYRVETYEKTFATHEPFIAQHRSGGLGILPAAVQLEMALLGVAQRRAFRPLELVDVAFVRPFTVADGEQVTGRLDVTLGERARFELGAVTPGGRQTVSTGSGGPIPSDTHPPAAWAVSCPVPVPPERVYAGWSAAGLVYGPDFRTVRRLAVGTGTAEATLETVAQPLPWYSHPLLIDGVFQVVSCALQDLTGGDPPGPMLPIGVARLALHTELSPLSTGVTVRVRRTAVRDAWSVADAILVDAAGRVVAELTGVRMRRLPAAPPAPATGQLLTRIDWAPAAAPAPAGPAAGTWVVLHHGERDGPGAAIVRALRADGARVVEVLPEPPASGLGADQRVVPEPDEPAFQQLWAELTDPVAGVVHLWNTGPTRPEATELRLGLYTCLAALKTLGQRQRSGHFLVGTERGQPVADGDTPVPARAALWGLVRTAAVEYPGLRPRLVDLDPASAAALPAELGDGGPVETGYRAGVRHVPVRVPLGASDGGRPPVRPGGRYLILGGHGGLGLAVARRFATDGAGLVALVSRSGGTGTDGTVLAGIESYGCRVVSFAADVGAPGALAEVVREIRHRFGDLHGVVHAAGALKDGLLRGTTAGDVAEVLRPKVDGAHELAAAVAGTTLDFAVLFASVSGTFGNLGQGGYAAANAYLDAFAHARGNPWTSVDWGLWGEVGMGTAVAEQLRRRGVRPLGTVEALDALMTVLRDDVRQVVIAHPDAAPAGGSAGTGETPGAGTPSARPAPASPAPAHPAPTAAGPGASPGGSSGSADTDDGRTEDGLADFLAERLGLGDLDRTAPLTDYGINSILSVELAEELSRRWAVALPATLFLEYGDFAELAGALATRYGARPPAPQPAPATAASPPAPAGPSPADAASPTDAAAPVEPASPPTPQATPATVSAPLSVPGPVSATVPGPAAAPAPATGPAQRRAGDIAVVAVSGDLPGGRDLADLWPMLRAGTDAFTEIPAERWNIDDHYQQRGPDMTGTYCRSGAFIAGIDRFDSKFFGIAVREAEEMDPQQKLLLEHAWSVVDDSGLAGRRDIGVFVGATYTHHRDAQGLAAVGPHTALGSMNAVLANRISYALDLTGPSQTVDTLCSSSLVALQQAVVSLRTGQCGAAIVAACHVGLTPWYYRSLSQLGALSPTRPRPFDDRADGFVPGEGAVAVMLKRLDDAERDGDRVHAVIRGAAVNHGGRGSALPVPRSESQVAVIRAALADAALTPADISLVETHGTATRLGDPIEIAALAEVFDGDRPEPCQLGSVKANIGHLEPASGLAGLAKVLLCLEHGEIPPLAGFATLGAHITLPPGRLAIPTAPQPWRATGPRRAGISAFGMGGTNAHVVVEEYTPAPAARPADGPAREHLLVLSAHTPELLTRRVADVRRMIEADDAVDVGALCFSASVGRVHLPYRVAVLGATGAALGAGLRRALRLGPELPGTVLRGDTVLAGDPVPVGPDLAERLARHLPWPAERIAAELRTPDGGLLTALAGWYVAGRDVDWRPLYDGARPRRLALPPYPFRDRADRASARPVPGPSTPLPAVAPDPAAGHREPGLDRLLDAHRVFGRQTVPAALLVTRGFATAAVLERLAFTARGTGHHRLTVDTTAGNTVTFRYGGQVIGHLTTGAVRPQGPPPAPLPVDREYAAHPRTLDPAGLYAWFAAKRVDFGAALRVVGHIAYGPTGVLVRVDHADADPAVRAVAALDAALQSMAVLTLADPAASALTYLPVSIGRAVRWADPVDTRYVRLRLTGQDPDGSRRADVVLLDTAGRVLVSLTDVVYRPVAAPTGDPDQPADVSPTVGAAATAGRQPVTAFAVEETVVEVVRTVLRDPDVTATGSLAATGIDSMLATMVAADLQERLGVTLSPVEVLQAPDCRALAAVVASVLPEQTPPTTGAPAGSGPGDAPAVSAPGDAPAAAGATADDIHASTDQPAPTASAARDQPPAGPDGGDRGDLAVIGIACALPGATDPEGFWSLLARGGSGIGPAPAFRWAGGGDGAAIGGFLGPIDEFDARFFDFFAKQAEVLDPQVRWLLRTAWEALESAGIAPLSTPASTGVFVGASYQHYKDYNLAPELDAPSGLGNHNAFLANRVSYFLDLSGPSMTIDTLCSSSLVALHTAVRSIRSGECDQAIVAGVRLAMSPLHYTAMRNLRALSPTGASRAFDAGADGFVPGEGVVTVVVKPLVDAVRDGDRVRGVIRGSAVNHGGRTSGLTVPSSAAQREVIVAALRDAGVGPDGIGMMEAHGTGTSLGDPIEVEGLTRAWRGFTSRTQFCAIGSLKSNIGHLEPAAGLAGLVKVLLSLEHEVVPATLHVVRPNDHIRFEDTPFFVADKPVPWPRVAGAPRRAAVSAFGMGGVNAHVIVEEAPLPATREPLPQQSYVVKVSAATEDAVRRLAAAYADSFAAAPDDRATADLCHTANVGRSSLDYQTAVSGPTGQVIAEQLRAVADGRIPVARVDCHRPADPLPADPAQRHAAVVDQVRQGRADIDWAALSVPGARSVALPTYPFDRGRYWHTRPAATVTGPAPVTTVDLPSEHTPPVDPGPADGGHYGNPTPAPEALVTRWRPADPPPGASAYGATVRVVVADPDLGGAVSAALAAKGADLAPDGVTPRALVVVDAVPGSTDTAPDLRGFWEQLRSYAATVAPRGRMVWVAHRSVTVDEADRTLLDPEAAARVFAVRAAAAENRFTVAVLDLDPADPVEIRARQVAAEFAALRTGPDTVVAYRRGSRYVPTPSPARPGPPADLAGDGYHLVTGGLGAVGRRLVTHLVTRGARRIGILGRSPLDGAAEDFLRGLRPEAEVDYQRCDVADQVALTAAAASFTHRWGRLRGIVHCSGGVNQFGSLRRRQWSEAARVAAPKVAGSRNVIRLARTEGADHVALVSSIAGALPDAGRGLVDYALANAYQLALAEQAGDDGPTVTAHAWPNWSGIGMAADESFSAGHSITLDQALAGFDAHLLTGGAVVFPGSAVPPPTTVSAPPPQAAHRPASSADPEPAPADRAPADPAPADSAGGDAAPAGPPSDGDPGVAYRLVRDAFVDVLGEDPGERPLPDLGLDSLVIADLTSAIERLSGTTVDPSLVMRSRTMADLAARLTDRAVPPAPAAGTDPVIRAAGAVSSAPDPDGPAPTASLSALLRPLLATGQQPRH</sequence>
<dbReference type="PANTHER" id="PTHR43775">
    <property type="entry name" value="FATTY ACID SYNTHASE"/>
    <property type="match status" value="1"/>
</dbReference>
<keyword evidence="2" id="KW-0597">Phosphoprotein</keyword>
<dbReference type="InterPro" id="IPR050091">
    <property type="entry name" value="PKS_NRPS_Biosynth_Enz"/>
</dbReference>
<dbReference type="PROSITE" id="PS50075">
    <property type="entry name" value="CARRIER"/>
    <property type="match status" value="3"/>
</dbReference>
<dbReference type="Proteomes" id="UP001518872">
    <property type="component" value="Unassembled WGS sequence"/>
</dbReference>
<feature type="domain" description="Carrier" evidence="6">
    <location>
        <begin position="1804"/>
        <end position="1879"/>
    </location>
</feature>
<dbReference type="SUPFAM" id="SSF47336">
    <property type="entry name" value="ACP-like"/>
    <property type="match status" value="3"/>
</dbReference>
<feature type="domain" description="Ketosynthase family 3 (KS3)" evidence="7">
    <location>
        <begin position="926"/>
        <end position="1340"/>
    </location>
</feature>
<feature type="region of interest" description="Disordered" evidence="5">
    <location>
        <begin position="1509"/>
        <end position="1545"/>
    </location>
</feature>
<protein>
    <submittedName>
        <fullName evidence="9">SDR family NAD(P)-dependent oxidoreductase</fullName>
    </submittedName>
</protein>
<keyword evidence="3" id="KW-0808">Transferase</keyword>
<feature type="compositionally biased region" description="Low complexity" evidence="5">
    <location>
        <begin position="1884"/>
        <end position="1915"/>
    </location>
</feature>
<dbReference type="Gene3D" id="1.10.1200.10">
    <property type="entry name" value="ACP-like"/>
    <property type="match status" value="3"/>
</dbReference>
<name>A0ABS2IWE0_9ACTN</name>
<proteinExistence type="predicted"/>
<evidence type="ECO:0000256" key="1">
    <source>
        <dbReference type="ARBA" id="ARBA00022450"/>
    </source>
</evidence>
<evidence type="ECO:0000313" key="10">
    <source>
        <dbReference type="Proteomes" id="UP001518872"/>
    </source>
</evidence>
<dbReference type="Gene3D" id="1.10.1240.100">
    <property type="match status" value="1"/>
</dbReference>
<dbReference type="Pfam" id="PF21089">
    <property type="entry name" value="PKS_DH_N"/>
    <property type="match status" value="1"/>
</dbReference>
<feature type="domain" description="Carrier" evidence="6">
    <location>
        <begin position="766"/>
        <end position="841"/>
    </location>
</feature>
<organism evidence="9 10">
    <name type="scientific">Micromonospora humida</name>
    <dbReference type="NCBI Taxonomy" id="2809018"/>
    <lineage>
        <taxon>Bacteria</taxon>
        <taxon>Bacillati</taxon>
        <taxon>Actinomycetota</taxon>
        <taxon>Actinomycetes</taxon>
        <taxon>Micromonosporales</taxon>
        <taxon>Micromonosporaceae</taxon>
        <taxon>Micromonospora</taxon>
    </lineage>
</organism>
<feature type="compositionally biased region" description="Low complexity" evidence="5">
    <location>
        <begin position="2999"/>
        <end position="3020"/>
    </location>
</feature>
<dbReference type="PANTHER" id="PTHR43775:SF37">
    <property type="entry name" value="SI:DKEY-61P9.11"/>
    <property type="match status" value="1"/>
</dbReference>
<dbReference type="InterPro" id="IPR020807">
    <property type="entry name" value="PKS_DH"/>
</dbReference>
<dbReference type="RefSeq" id="WP_204926528.1">
    <property type="nucleotide sequence ID" value="NZ_JAFEUC010000010.1"/>
</dbReference>
<feature type="region of interest" description="Disordered" evidence="5">
    <location>
        <begin position="3091"/>
        <end position="3124"/>
    </location>
</feature>
<feature type="domain" description="Ketosynthase family 3 (KS3)" evidence="7">
    <location>
        <begin position="1945"/>
        <end position="2356"/>
    </location>
</feature>
<feature type="domain" description="Carrier" evidence="6">
    <location>
        <begin position="3015"/>
        <end position="3090"/>
    </location>
</feature>
<dbReference type="InterPro" id="IPR032821">
    <property type="entry name" value="PKS_assoc"/>
</dbReference>
<dbReference type="PROSITE" id="PS52019">
    <property type="entry name" value="PKS_MFAS_DH"/>
    <property type="match status" value="2"/>
</dbReference>
<evidence type="ECO:0000256" key="2">
    <source>
        <dbReference type="ARBA" id="ARBA00022553"/>
    </source>
</evidence>
<dbReference type="Gene3D" id="3.40.47.10">
    <property type="match status" value="2"/>
</dbReference>
<dbReference type="InterPro" id="IPR006162">
    <property type="entry name" value="Ppantetheine_attach_site"/>
</dbReference>
<dbReference type="Pfam" id="PF00109">
    <property type="entry name" value="ketoacyl-synt"/>
    <property type="match status" value="2"/>
</dbReference>
<feature type="region of interest" description="C-terminal hotdog fold" evidence="4">
    <location>
        <begin position="121"/>
        <end position="266"/>
    </location>
</feature>
<feature type="region of interest" description="C-terminal hotdog fold" evidence="4">
    <location>
        <begin position="1641"/>
        <end position="1782"/>
    </location>
</feature>
<feature type="region of interest" description="Disordered" evidence="5">
    <location>
        <begin position="844"/>
        <end position="924"/>
    </location>
</feature>
<evidence type="ECO:0000313" key="9">
    <source>
        <dbReference type="EMBL" id="MBM7078647.1"/>
    </source>
</evidence>
<dbReference type="InterPro" id="IPR036291">
    <property type="entry name" value="NAD(P)-bd_dom_sf"/>
</dbReference>
<keyword evidence="1" id="KW-0596">Phosphopantetheine</keyword>